<proteinExistence type="predicted"/>
<dbReference type="Proteomes" id="UP001501447">
    <property type="component" value="Unassembled WGS sequence"/>
</dbReference>
<evidence type="ECO:0000313" key="3">
    <source>
        <dbReference type="Proteomes" id="UP001501447"/>
    </source>
</evidence>
<protein>
    <submittedName>
        <fullName evidence="2">Uncharacterized protein</fullName>
    </submittedName>
</protein>
<name>A0ABN3QIK3_9ACTN</name>
<organism evidence="2 3">
    <name type="scientific">Streptomyces axinellae</name>
    <dbReference type="NCBI Taxonomy" id="552788"/>
    <lineage>
        <taxon>Bacteria</taxon>
        <taxon>Bacillati</taxon>
        <taxon>Actinomycetota</taxon>
        <taxon>Actinomycetes</taxon>
        <taxon>Kitasatosporales</taxon>
        <taxon>Streptomycetaceae</taxon>
        <taxon>Streptomyces</taxon>
    </lineage>
</organism>
<accession>A0ABN3QIK3</accession>
<gene>
    <name evidence="2" type="ORF">GCM10009863_47180</name>
</gene>
<reference evidence="2 3" key="1">
    <citation type="journal article" date="2019" name="Int. J. Syst. Evol. Microbiol.">
        <title>The Global Catalogue of Microorganisms (GCM) 10K type strain sequencing project: providing services to taxonomists for standard genome sequencing and annotation.</title>
        <authorList>
            <consortium name="The Broad Institute Genomics Platform"/>
            <consortium name="The Broad Institute Genome Sequencing Center for Infectious Disease"/>
            <person name="Wu L."/>
            <person name="Ma J."/>
        </authorList>
    </citation>
    <scope>NUCLEOTIDE SEQUENCE [LARGE SCALE GENOMIC DNA]</scope>
    <source>
        <strain evidence="2 3">JCM 16373</strain>
    </source>
</reference>
<feature type="region of interest" description="Disordered" evidence="1">
    <location>
        <begin position="1"/>
        <end position="28"/>
    </location>
</feature>
<comment type="caution">
    <text evidence="2">The sequence shown here is derived from an EMBL/GenBank/DDBJ whole genome shotgun (WGS) entry which is preliminary data.</text>
</comment>
<keyword evidence="3" id="KW-1185">Reference proteome</keyword>
<sequence length="68" mass="7137">MVAGTEAGTSLPTTEDSDADPPGAHSVRGEELFVAAEWAAVTLNVFDRISIPSRHPVPPRDAEGKIVP</sequence>
<dbReference type="RefSeq" id="WP_344568342.1">
    <property type="nucleotide sequence ID" value="NZ_BAAARJ010000016.1"/>
</dbReference>
<evidence type="ECO:0000256" key="1">
    <source>
        <dbReference type="SAM" id="MobiDB-lite"/>
    </source>
</evidence>
<dbReference type="EMBL" id="BAAARJ010000016">
    <property type="protein sequence ID" value="GAA2626856.1"/>
    <property type="molecule type" value="Genomic_DNA"/>
</dbReference>
<evidence type="ECO:0000313" key="2">
    <source>
        <dbReference type="EMBL" id="GAA2626856.1"/>
    </source>
</evidence>